<keyword evidence="9" id="KW-1185">Reference proteome</keyword>
<evidence type="ECO:0000259" key="7">
    <source>
        <dbReference type="SMART" id="SM00829"/>
    </source>
</evidence>
<dbReference type="PANTHER" id="PTHR43161:SF9">
    <property type="entry name" value="SORBITOL DEHYDROGENASE"/>
    <property type="match status" value="1"/>
</dbReference>
<comment type="cofactor">
    <cofactor evidence="1 6">
        <name>Zn(2+)</name>
        <dbReference type="ChEBI" id="CHEBI:29105"/>
    </cofactor>
</comment>
<dbReference type="InterPro" id="IPR002328">
    <property type="entry name" value="ADH_Zn_CS"/>
</dbReference>
<evidence type="ECO:0000313" key="8">
    <source>
        <dbReference type="EMBL" id="TCO71310.1"/>
    </source>
</evidence>
<dbReference type="Pfam" id="PF08240">
    <property type="entry name" value="ADH_N"/>
    <property type="match status" value="1"/>
</dbReference>
<reference evidence="8 9" key="1">
    <citation type="submission" date="2019-03" db="EMBL/GenBank/DDBJ databases">
        <title>Genomic Encyclopedia of Type Strains, Phase IV (KMG-IV): sequencing the most valuable type-strain genomes for metagenomic binning, comparative biology and taxonomic classification.</title>
        <authorList>
            <person name="Goeker M."/>
        </authorList>
    </citation>
    <scope>NUCLEOTIDE SEQUENCE [LARGE SCALE GENOMIC DNA]</scope>
    <source>
        <strain evidence="8 9">DSM 4868</strain>
    </source>
</reference>
<keyword evidence="3 6" id="KW-0479">Metal-binding</keyword>
<dbReference type="PROSITE" id="PS00059">
    <property type="entry name" value="ADH_ZINC"/>
    <property type="match status" value="1"/>
</dbReference>
<dbReference type="PANTHER" id="PTHR43161">
    <property type="entry name" value="SORBITOL DEHYDROGENASE"/>
    <property type="match status" value="1"/>
</dbReference>
<gene>
    <name evidence="8" type="ORF">EV655_107208</name>
</gene>
<dbReference type="InterPro" id="IPR013154">
    <property type="entry name" value="ADH-like_N"/>
</dbReference>
<dbReference type="SMART" id="SM00829">
    <property type="entry name" value="PKS_ER"/>
    <property type="match status" value="1"/>
</dbReference>
<dbReference type="OrthoDB" id="9809185at2"/>
<dbReference type="Proteomes" id="UP000295142">
    <property type="component" value="Unassembled WGS sequence"/>
</dbReference>
<evidence type="ECO:0000256" key="2">
    <source>
        <dbReference type="ARBA" id="ARBA00008072"/>
    </source>
</evidence>
<dbReference type="InterPro" id="IPR020843">
    <property type="entry name" value="ER"/>
</dbReference>
<dbReference type="SUPFAM" id="SSF50129">
    <property type="entry name" value="GroES-like"/>
    <property type="match status" value="1"/>
</dbReference>
<keyword evidence="4 6" id="KW-0862">Zinc</keyword>
<evidence type="ECO:0000256" key="3">
    <source>
        <dbReference type="ARBA" id="ARBA00022723"/>
    </source>
</evidence>
<keyword evidence="5" id="KW-0560">Oxidoreductase</keyword>
<evidence type="ECO:0000256" key="6">
    <source>
        <dbReference type="RuleBase" id="RU361277"/>
    </source>
</evidence>
<dbReference type="InterPro" id="IPR011032">
    <property type="entry name" value="GroES-like_sf"/>
</dbReference>
<dbReference type="InterPro" id="IPR036291">
    <property type="entry name" value="NAD(P)-bd_dom_sf"/>
</dbReference>
<comment type="similarity">
    <text evidence="2 6">Belongs to the zinc-containing alcohol dehydrogenase family.</text>
</comment>
<dbReference type="CDD" id="cd08232">
    <property type="entry name" value="idonate-5-DH"/>
    <property type="match status" value="1"/>
</dbReference>
<dbReference type="EMBL" id="SLWW01000007">
    <property type="protein sequence ID" value="TCO71310.1"/>
    <property type="molecule type" value="Genomic_DNA"/>
</dbReference>
<evidence type="ECO:0000313" key="9">
    <source>
        <dbReference type="Proteomes" id="UP000295142"/>
    </source>
</evidence>
<feature type="domain" description="Enoyl reductase (ER)" evidence="7">
    <location>
        <begin position="10"/>
        <end position="343"/>
    </location>
</feature>
<evidence type="ECO:0000256" key="4">
    <source>
        <dbReference type="ARBA" id="ARBA00022833"/>
    </source>
</evidence>
<name>A0A4V2SAD3_9RHOB</name>
<evidence type="ECO:0000256" key="5">
    <source>
        <dbReference type="ARBA" id="ARBA00023002"/>
    </source>
</evidence>
<protein>
    <submittedName>
        <fullName evidence="8">L-idonate 5-dehydrogenase</fullName>
    </submittedName>
</protein>
<dbReference type="Gene3D" id="3.90.180.10">
    <property type="entry name" value="Medium-chain alcohol dehydrogenases, catalytic domain"/>
    <property type="match status" value="1"/>
</dbReference>
<comment type="caution">
    <text evidence="8">The sequence shown here is derived from an EMBL/GenBank/DDBJ whole genome shotgun (WGS) entry which is preliminary data.</text>
</comment>
<dbReference type="GO" id="GO:0016616">
    <property type="term" value="F:oxidoreductase activity, acting on the CH-OH group of donors, NAD or NADP as acceptor"/>
    <property type="evidence" value="ECO:0007669"/>
    <property type="project" value="UniProtKB-ARBA"/>
</dbReference>
<dbReference type="Gene3D" id="3.40.50.720">
    <property type="entry name" value="NAD(P)-binding Rossmann-like Domain"/>
    <property type="match status" value="1"/>
</dbReference>
<dbReference type="GO" id="GO:0008270">
    <property type="term" value="F:zinc ion binding"/>
    <property type="evidence" value="ECO:0007669"/>
    <property type="project" value="InterPro"/>
</dbReference>
<organism evidence="8 9">
    <name type="scientific">Rhodovulum euryhalinum</name>
    <dbReference type="NCBI Taxonomy" id="35805"/>
    <lineage>
        <taxon>Bacteria</taxon>
        <taxon>Pseudomonadati</taxon>
        <taxon>Pseudomonadota</taxon>
        <taxon>Alphaproteobacteria</taxon>
        <taxon>Rhodobacterales</taxon>
        <taxon>Paracoccaceae</taxon>
        <taxon>Rhodovulum</taxon>
    </lineage>
</organism>
<evidence type="ECO:0000256" key="1">
    <source>
        <dbReference type="ARBA" id="ARBA00001947"/>
    </source>
</evidence>
<proteinExistence type="inferred from homology"/>
<dbReference type="AlphaFoldDB" id="A0A4V2SAD3"/>
<dbReference type="Pfam" id="PF00107">
    <property type="entry name" value="ADH_zinc_N"/>
    <property type="match status" value="1"/>
</dbReference>
<dbReference type="SUPFAM" id="SSF51735">
    <property type="entry name" value="NAD(P)-binding Rossmann-fold domains"/>
    <property type="match status" value="1"/>
</dbReference>
<dbReference type="InterPro" id="IPR013149">
    <property type="entry name" value="ADH-like_C"/>
</dbReference>
<dbReference type="RefSeq" id="WP_132544564.1">
    <property type="nucleotide sequence ID" value="NZ_SLWW01000007.1"/>
</dbReference>
<accession>A0A4V2SAD3</accession>
<sequence>MDTRVCILHGQGDIRIETRPVAPPGPGEALVAIGAGGICGSDLHYFQDGGFGPIRVREPIILGHEAAGTVLETGPGVTGLAPGTRVAINPSRPCGQCAYCREGMPIHCLEMRFSGSAMRFPHVQGLFRDRIVVDAAQCVPVAEGTSLSEAACAEPLAVCLHAHHMAGPLSGLRVLVTGAGPIGALAAAVAAEAGAAEVVVTDLQDLPLDIARQMGATRTINVAAEPGAMADYAADKGHFHVAFECSAAAPALASAIAALRPRGRLVQVGVTGDLPIPVNVVVGKEITIQGTHRFDTEFAQAVAMIGAGRIDVRPIVTRTCPLDEAEAAFRLASDRTRAVKVHLGFGSVSV</sequence>